<reference evidence="3 4" key="1">
    <citation type="journal article" date="2011" name="Proc. Natl. Acad. Sci. U.S.A.">
        <title>Comparative genomics of xylose-fermenting fungi for enhanced biofuel production.</title>
        <authorList>
            <person name="Wohlbach D.J."/>
            <person name="Kuo A."/>
            <person name="Sato T.K."/>
            <person name="Potts K.M."/>
            <person name="Salamov A.A."/>
            <person name="LaButti K.M."/>
            <person name="Sun H."/>
            <person name="Clum A."/>
            <person name="Pangilinan J.L."/>
            <person name="Lindquist E.A."/>
            <person name="Lucas S."/>
            <person name="Lapidus A."/>
            <person name="Jin M."/>
            <person name="Gunawan C."/>
            <person name="Balan V."/>
            <person name="Dale B.E."/>
            <person name="Jeffries T.W."/>
            <person name="Zinkel R."/>
            <person name="Barry K.W."/>
            <person name="Grigoriev I.V."/>
            <person name="Gasch A.P."/>
        </authorList>
    </citation>
    <scope>NUCLEOTIDE SEQUENCE [LARGE SCALE GENOMIC DNA]</scope>
    <source>
        <strain evidence="4">NRRL Y-27907 / 11-Y1</strain>
    </source>
</reference>
<dbReference type="InParanoid" id="G3AUJ9"/>
<gene>
    <name evidence="3" type="ORF">SPAPADRAFT_157743</name>
</gene>
<dbReference type="CDD" id="cd00170">
    <property type="entry name" value="SEC14"/>
    <property type="match status" value="1"/>
</dbReference>
<dbReference type="SUPFAM" id="SSF52087">
    <property type="entry name" value="CRAL/TRIO domain"/>
    <property type="match status" value="1"/>
</dbReference>
<dbReference type="SUPFAM" id="SSF46938">
    <property type="entry name" value="CRAL/TRIO N-terminal domain"/>
    <property type="match status" value="1"/>
</dbReference>
<keyword evidence="4" id="KW-1185">Reference proteome</keyword>
<dbReference type="Pfam" id="PF03765">
    <property type="entry name" value="CRAL_TRIO_N"/>
    <property type="match status" value="1"/>
</dbReference>
<accession>G3AUJ9</accession>
<dbReference type="GeneID" id="18871097"/>
<dbReference type="HOGENOM" id="CLU_016665_2_1_1"/>
<dbReference type="Proteomes" id="UP000000709">
    <property type="component" value="Unassembled WGS sequence"/>
</dbReference>
<proteinExistence type="predicted"/>
<dbReference type="InterPro" id="IPR001251">
    <property type="entry name" value="CRAL-TRIO_dom"/>
</dbReference>
<dbReference type="PANTHER" id="PTHR46590">
    <property type="entry name" value="PHOSPHATIDYLINOSITOL TRANSFER PROTEIN CSR1-RELATED"/>
    <property type="match status" value="1"/>
</dbReference>
<evidence type="ECO:0000256" key="1">
    <source>
        <dbReference type="SAM" id="MobiDB-lite"/>
    </source>
</evidence>
<dbReference type="PROSITE" id="PS50191">
    <property type="entry name" value="CRAL_TRIO"/>
    <property type="match status" value="1"/>
</dbReference>
<sequence>MTIFAADKYPPQRIQTLTAQEEIILKKTWAYIIKFLGYPLSINHYDVRYNESYIASTSTENFDESRVFVPVVTLSTCPPPKPLMGKVKGHDPETLPSDSERRIYIDTHASTEKYEKVKVPSDEYYYVFVHHYKANYERSREYSDLINKFGYDEPELSEVVPERSKNRPLVEDSDPDPEPDLFDNDNSSFVTACTSLSQFDDYPAHIFNPSKNGTASEELRFNSSQEIHVAKNNKRSSVYSCSSNRRTLPHGFKVKVTSCKTLHSCFPHYDPKVIHRALNKGTRNDLCDNQVLRFVRARKWDVDKAITMFFKSLDWRVNISKADRLLQEGDVPSYFNGKDKLFVKGMQRCKAWIKGTDRNNNPLFIIEVRKQLISESESEQNQKFFVTFIEWARLFVREVSEAQDKFTVLFDMTGFSLMKNADLAGAKTLAEMFEAHYPESLEFIIVHSAPWAAYKVYEIIKPWLDPTVASKIYFSKTYPDLTRFIDPKYIPALLGGENTDKPEYPVPTLADLSPPKEKDREYIRLKKERDMLFLRFFETTRKWIEATNPHVSELYLQDKLNLSIQLSHNFTKLDAYVRLRGVFDRNGDLNLCC</sequence>
<protein>
    <recommendedName>
        <fullName evidence="2">CRAL-TRIO domain-containing protein</fullName>
    </recommendedName>
</protein>
<dbReference type="EMBL" id="GL996505">
    <property type="protein sequence ID" value="EGW30555.1"/>
    <property type="molecule type" value="Genomic_DNA"/>
</dbReference>
<dbReference type="AlphaFoldDB" id="G3AUJ9"/>
<dbReference type="Pfam" id="PF00650">
    <property type="entry name" value="CRAL_TRIO"/>
    <property type="match status" value="1"/>
</dbReference>
<dbReference type="FunCoup" id="G3AUJ9">
    <property type="interactions" value="185"/>
</dbReference>
<name>G3AUJ9_SPAPN</name>
<evidence type="ECO:0000313" key="3">
    <source>
        <dbReference type="EMBL" id="EGW30555.1"/>
    </source>
</evidence>
<evidence type="ECO:0000313" key="4">
    <source>
        <dbReference type="Proteomes" id="UP000000709"/>
    </source>
</evidence>
<dbReference type="InterPro" id="IPR036273">
    <property type="entry name" value="CRAL/TRIO_N_dom_sf"/>
</dbReference>
<feature type="region of interest" description="Disordered" evidence="1">
    <location>
        <begin position="156"/>
        <end position="181"/>
    </location>
</feature>
<feature type="compositionally biased region" description="Basic and acidic residues" evidence="1">
    <location>
        <begin position="160"/>
        <end position="170"/>
    </location>
</feature>
<dbReference type="Gene3D" id="3.40.525.10">
    <property type="entry name" value="CRAL-TRIO lipid binding domain"/>
    <property type="match status" value="1"/>
</dbReference>
<feature type="compositionally biased region" description="Acidic residues" evidence="1">
    <location>
        <begin position="171"/>
        <end position="181"/>
    </location>
</feature>
<dbReference type="OrthoDB" id="43460at2759"/>
<dbReference type="SMART" id="SM00516">
    <property type="entry name" value="SEC14"/>
    <property type="match status" value="1"/>
</dbReference>
<dbReference type="InterPro" id="IPR052432">
    <property type="entry name" value="PITP/CRAL-TRIO"/>
</dbReference>
<dbReference type="KEGG" id="spaa:SPAPADRAFT_157743"/>
<dbReference type="InterPro" id="IPR036865">
    <property type="entry name" value="CRAL-TRIO_dom_sf"/>
</dbReference>
<dbReference type="SMART" id="SM01100">
    <property type="entry name" value="CRAL_TRIO_N"/>
    <property type="match status" value="1"/>
</dbReference>
<organism evidence="4">
    <name type="scientific">Spathaspora passalidarum (strain NRRL Y-27907 / 11-Y1)</name>
    <dbReference type="NCBI Taxonomy" id="619300"/>
    <lineage>
        <taxon>Eukaryota</taxon>
        <taxon>Fungi</taxon>
        <taxon>Dikarya</taxon>
        <taxon>Ascomycota</taxon>
        <taxon>Saccharomycotina</taxon>
        <taxon>Pichiomycetes</taxon>
        <taxon>Debaryomycetaceae</taxon>
        <taxon>Spathaspora</taxon>
    </lineage>
</organism>
<dbReference type="InterPro" id="IPR011074">
    <property type="entry name" value="CRAL/TRIO_N_dom"/>
</dbReference>
<dbReference type="PANTHER" id="PTHR46590:SF1">
    <property type="entry name" value="PHOSPHATIDYLINOSITOL TRANSFER PROTEIN CSR1"/>
    <property type="match status" value="1"/>
</dbReference>
<dbReference type="eggNOG" id="KOG1470">
    <property type="taxonomic scope" value="Eukaryota"/>
</dbReference>
<feature type="domain" description="CRAL-TRIO" evidence="2">
    <location>
        <begin position="353"/>
        <end position="502"/>
    </location>
</feature>
<dbReference type="RefSeq" id="XP_007377526.1">
    <property type="nucleotide sequence ID" value="XM_007377464.1"/>
</dbReference>
<evidence type="ECO:0000259" key="2">
    <source>
        <dbReference type="PROSITE" id="PS50191"/>
    </source>
</evidence>